<dbReference type="OrthoDB" id="200404at2759"/>
<dbReference type="EMBL" id="CCKQ01006415">
    <property type="protein sequence ID" value="CDW77726.1"/>
    <property type="molecule type" value="Genomic_DNA"/>
</dbReference>
<evidence type="ECO:0000313" key="7">
    <source>
        <dbReference type="EMBL" id="CDW77726.1"/>
    </source>
</evidence>
<dbReference type="PANTHER" id="PTHR12391">
    <property type="entry name" value="ARP2/3 COMPLEX 21 KD SUBUNIT"/>
    <property type="match status" value="1"/>
</dbReference>
<comment type="subcellular location">
    <subcellularLocation>
        <location evidence="1 6">Cytoplasm</location>
        <location evidence="1 6">Cytoskeleton</location>
    </subcellularLocation>
</comment>
<evidence type="ECO:0000256" key="3">
    <source>
        <dbReference type="ARBA" id="ARBA00022490"/>
    </source>
</evidence>
<proteinExistence type="inferred from homology"/>
<keyword evidence="8" id="KW-1185">Reference proteome</keyword>
<evidence type="ECO:0000256" key="6">
    <source>
        <dbReference type="PIRNR" id="PIRNR016315"/>
    </source>
</evidence>
<dbReference type="Proteomes" id="UP000039865">
    <property type="component" value="Unassembled WGS sequence"/>
</dbReference>
<dbReference type="AlphaFoldDB" id="A0A078A766"/>
<sequence>MQASSVVSYHSAFNDESQFQSACGFALAPLRTKTSGPAPKMDEGEDIVDEAISQFRANILFKNYQVRGPADKVIIYLTVYIQKILETIAKSNNDQDAKRNVLALMNEAVPSPSAPGFFMGNLVLKGRGSGEEEKFRGYCKQLKEECAGRLMNILYNPQYGTMDLKFWLAFAKRKFLKLSM</sequence>
<dbReference type="InParanoid" id="A0A078A766"/>
<name>A0A078A766_STYLE</name>
<dbReference type="SUPFAM" id="SSF69060">
    <property type="entry name" value="Arp2/3 complex 21 kDa subunit ARPC3"/>
    <property type="match status" value="1"/>
</dbReference>
<comment type="subunit">
    <text evidence="6">Component of the Arp2/3 complex.</text>
</comment>
<keyword evidence="5 6" id="KW-0206">Cytoskeleton</keyword>
<protein>
    <recommendedName>
        <fullName evidence="6">Actin-related protein 2/3 complex subunit 3</fullName>
    </recommendedName>
</protein>
<dbReference type="GO" id="GO:0034314">
    <property type="term" value="P:Arp2/3 complex-mediated actin nucleation"/>
    <property type="evidence" value="ECO:0007669"/>
    <property type="project" value="UniProtKB-UniRule"/>
</dbReference>
<dbReference type="InterPro" id="IPR007204">
    <property type="entry name" value="ARPC3"/>
</dbReference>
<reference evidence="7 8" key="1">
    <citation type="submission" date="2014-06" db="EMBL/GenBank/DDBJ databases">
        <authorList>
            <person name="Swart Estienne"/>
        </authorList>
    </citation>
    <scope>NUCLEOTIDE SEQUENCE [LARGE SCALE GENOMIC DNA]</scope>
    <source>
        <strain evidence="7 8">130c</strain>
    </source>
</reference>
<dbReference type="Pfam" id="PF04062">
    <property type="entry name" value="P21-Arc"/>
    <property type="match status" value="1"/>
</dbReference>
<accession>A0A078A766</accession>
<keyword evidence="3 6" id="KW-0963">Cytoplasm</keyword>
<dbReference type="OMA" id="TPSKWWL"/>
<comment type="function">
    <text evidence="6">Functions as component of the Arp2/3 complex which is involved in regulation of actin polymerization and together with an activating nucleation-promoting factor (NPF) mediates the formation of branched actin networks.</text>
</comment>
<dbReference type="InterPro" id="IPR036753">
    <property type="entry name" value="ARPC3_sf"/>
</dbReference>
<evidence type="ECO:0000256" key="2">
    <source>
        <dbReference type="ARBA" id="ARBA00010856"/>
    </source>
</evidence>
<dbReference type="GO" id="GO:0005885">
    <property type="term" value="C:Arp2/3 protein complex"/>
    <property type="evidence" value="ECO:0007669"/>
    <property type="project" value="UniProtKB-UniRule"/>
</dbReference>
<comment type="similarity">
    <text evidence="2 6">Belongs to the ARPC3 family.</text>
</comment>
<gene>
    <name evidence="7" type="primary">Contig18568.g19736</name>
    <name evidence="7" type="ORF">STYLEM_6692</name>
</gene>
<evidence type="ECO:0000256" key="1">
    <source>
        <dbReference type="ARBA" id="ARBA00004245"/>
    </source>
</evidence>
<dbReference type="PIRSF" id="PIRSF016315">
    <property type="entry name" value="ARP2/3_P21-Arc"/>
    <property type="match status" value="1"/>
</dbReference>
<evidence type="ECO:0000313" key="8">
    <source>
        <dbReference type="Proteomes" id="UP000039865"/>
    </source>
</evidence>
<keyword evidence="4 6" id="KW-0009">Actin-binding</keyword>
<dbReference type="GO" id="GO:0030833">
    <property type="term" value="P:regulation of actin filament polymerization"/>
    <property type="evidence" value="ECO:0007669"/>
    <property type="project" value="InterPro"/>
</dbReference>
<evidence type="ECO:0000256" key="5">
    <source>
        <dbReference type="ARBA" id="ARBA00023212"/>
    </source>
</evidence>
<dbReference type="GO" id="GO:0003779">
    <property type="term" value="F:actin binding"/>
    <property type="evidence" value="ECO:0007669"/>
    <property type="project" value="UniProtKB-KW"/>
</dbReference>
<organism evidence="7 8">
    <name type="scientific">Stylonychia lemnae</name>
    <name type="common">Ciliate</name>
    <dbReference type="NCBI Taxonomy" id="5949"/>
    <lineage>
        <taxon>Eukaryota</taxon>
        <taxon>Sar</taxon>
        <taxon>Alveolata</taxon>
        <taxon>Ciliophora</taxon>
        <taxon>Intramacronucleata</taxon>
        <taxon>Spirotrichea</taxon>
        <taxon>Stichotrichia</taxon>
        <taxon>Sporadotrichida</taxon>
        <taxon>Oxytrichidae</taxon>
        <taxon>Stylonychinae</taxon>
        <taxon>Stylonychia</taxon>
    </lineage>
</organism>
<dbReference type="Gene3D" id="1.10.1760.10">
    <property type="entry name" value="Actin-related protein 2/3 complex subunit 3"/>
    <property type="match status" value="1"/>
</dbReference>
<evidence type="ECO:0000256" key="4">
    <source>
        <dbReference type="ARBA" id="ARBA00023203"/>
    </source>
</evidence>